<dbReference type="RefSeq" id="WP_014680184.1">
    <property type="nucleotide sequence ID" value="NC_017770.1"/>
</dbReference>
<dbReference type="GO" id="GO:0046872">
    <property type="term" value="F:metal ion binding"/>
    <property type="evidence" value="ECO:0007669"/>
    <property type="project" value="UniProtKB-KW"/>
</dbReference>
<feature type="binding site" evidence="2">
    <location>
        <position position="89"/>
    </location>
    <ligand>
        <name>Cu cation</name>
        <dbReference type="ChEBI" id="CHEBI:23378"/>
    </ligand>
</feature>
<keyword evidence="5" id="KW-1185">Reference proteome</keyword>
<dbReference type="InterPro" id="IPR003782">
    <property type="entry name" value="SCO1/SenC"/>
</dbReference>
<evidence type="ECO:0000256" key="1">
    <source>
        <dbReference type="ARBA" id="ARBA00010996"/>
    </source>
</evidence>
<dbReference type="Gene3D" id="3.40.30.10">
    <property type="entry name" value="Glutaredoxin"/>
    <property type="match status" value="1"/>
</dbReference>
<evidence type="ECO:0000313" key="4">
    <source>
        <dbReference type="EMBL" id="AFD06957.1"/>
    </source>
</evidence>
<dbReference type="KEGG" id="scn:Solca_1896"/>
<dbReference type="STRING" id="929556.Solca_1896"/>
<dbReference type="HOGENOM" id="CLU_050131_2_0_10"/>
<feature type="binding site" evidence="2">
    <location>
        <position position="178"/>
    </location>
    <ligand>
        <name>Cu cation</name>
        <dbReference type="ChEBI" id="CHEBI:23378"/>
    </ligand>
</feature>
<feature type="binding site" evidence="2">
    <location>
        <position position="93"/>
    </location>
    <ligand>
        <name>Cu cation</name>
        <dbReference type="ChEBI" id="CHEBI:23378"/>
    </ligand>
</feature>
<sequence>MNIKLSNLIPLVAIGMVLAFVGCNKTDDSKLPILGRREPVTKMVDGKEVIDTLYQTIQPFRFVNQDSQWVSNETFKDKIYVADFFFTSCPTICPIMKKNMLVVYDKFKGNPEVGILSHSIDPRHDSVSVLKKFAHKIGVEGNQWNFITGNRDTIYSIAESSYLTTAKEDNTQPGGIVHSGAFILVDKDRHIRGVYDGTNTEAVEQMMKDMDKLLLEYKKH</sequence>
<accession>H8KQT6</accession>
<dbReference type="SUPFAM" id="SSF52833">
    <property type="entry name" value="Thioredoxin-like"/>
    <property type="match status" value="1"/>
</dbReference>
<keyword evidence="3" id="KW-1015">Disulfide bond</keyword>
<evidence type="ECO:0000256" key="3">
    <source>
        <dbReference type="PIRSR" id="PIRSR603782-2"/>
    </source>
</evidence>
<dbReference type="EMBL" id="CP003349">
    <property type="protein sequence ID" value="AFD06957.1"/>
    <property type="molecule type" value="Genomic_DNA"/>
</dbReference>
<dbReference type="OrthoDB" id="9811998at2"/>
<name>H8KQT6_SOLCM</name>
<dbReference type="PANTHER" id="PTHR12151:SF25">
    <property type="entry name" value="LINALOOL DEHYDRATASE_ISOMERASE DOMAIN-CONTAINING PROTEIN"/>
    <property type="match status" value="1"/>
</dbReference>
<reference evidence="4" key="1">
    <citation type="submission" date="2012-02" db="EMBL/GenBank/DDBJ databases">
        <title>The complete genome of Solitalea canadensis DSM 3403.</title>
        <authorList>
            <consortium name="US DOE Joint Genome Institute (JGI-PGF)"/>
            <person name="Lucas S."/>
            <person name="Copeland A."/>
            <person name="Lapidus A."/>
            <person name="Glavina del Rio T."/>
            <person name="Dalin E."/>
            <person name="Tice H."/>
            <person name="Bruce D."/>
            <person name="Goodwin L."/>
            <person name="Pitluck S."/>
            <person name="Peters L."/>
            <person name="Ovchinnikova G."/>
            <person name="Lu M."/>
            <person name="Kyrpides N."/>
            <person name="Mavromatis K."/>
            <person name="Ivanova N."/>
            <person name="Brettin T."/>
            <person name="Detter J.C."/>
            <person name="Han C."/>
            <person name="Larimer F."/>
            <person name="Land M."/>
            <person name="Hauser L."/>
            <person name="Markowitz V."/>
            <person name="Cheng J.-F."/>
            <person name="Hugenholtz P."/>
            <person name="Woyke T."/>
            <person name="Wu D."/>
            <person name="Spring S."/>
            <person name="Schroeder M."/>
            <person name="Kopitz M."/>
            <person name="Brambilla E."/>
            <person name="Klenk H.-P."/>
            <person name="Eisen J.A."/>
        </authorList>
    </citation>
    <scope>NUCLEOTIDE SEQUENCE</scope>
    <source>
        <strain evidence="4">DSM 3403</strain>
    </source>
</reference>
<feature type="disulfide bond" description="Redox-active" evidence="3">
    <location>
        <begin position="89"/>
        <end position="93"/>
    </location>
</feature>
<dbReference type="CDD" id="cd02968">
    <property type="entry name" value="SCO"/>
    <property type="match status" value="1"/>
</dbReference>
<dbReference type="eggNOG" id="COG1999">
    <property type="taxonomic scope" value="Bacteria"/>
</dbReference>
<dbReference type="InterPro" id="IPR036249">
    <property type="entry name" value="Thioredoxin-like_sf"/>
</dbReference>
<keyword evidence="2" id="KW-0479">Metal-binding</keyword>
<proteinExistence type="inferred from homology"/>
<dbReference type="Pfam" id="PF02630">
    <property type="entry name" value="SCO1-SenC"/>
    <property type="match status" value="1"/>
</dbReference>
<organism evidence="4 5">
    <name type="scientific">Solitalea canadensis (strain ATCC 29591 / DSM 3403 / JCM 21819 / LMG 8368 / NBRC 15130 / NCIMB 12057 / USAM 9D)</name>
    <name type="common">Flexibacter canadensis</name>
    <dbReference type="NCBI Taxonomy" id="929556"/>
    <lineage>
        <taxon>Bacteria</taxon>
        <taxon>Pseudomonadati</taxon>
        <taxon>Bacteroidota</taxon>
        <taxon>Sphingobacteriia</taxon>
        <taxon>Sphingobacteriales</taxon>
        <taxon>Sphingobacteriaceae</taxon>
        <taxon>Solitalea</taxon>
    </lineage>
</organism>
<dbReference type="PROSITE" id="PS51257">
    <property type="entry name" value="PROKAR_LIPOPROTEIN"/>
    <property type="match status" value="1"/>
</dbReference>
<keyword evidence="2" id="KW-0186">Copper</keyword>
<evidence type="ECO:0000313" key="5">
    <source>
        <dbReference type="Proteomes" id="UP000007590"/>
    </source>
</evidence>
<dbReference type="Proteomes" id="UP000007590">
    <property type="component" value="Chromosome"/>
</dbReference>
<comment type="similarity">
    <text evidence="1">Belongs to the SCO1/2 family.</text>
</comment>
<gene>
    <name evidence="4" type="ordered locus">Solca_1896</name>
</gene>
<protein>
    <submittedName>
        <fullName evidence="4">Uncharacterized protein SCO1/SenC/PrrC, involved in biogenesis of respiratory and photosynthetic systems</fullName>
    </submittedName>
</protein>
<evidence type="ECO:0000256" key="2">
    <source>
        <dbReference type="PIRSR" id="PIRSR603782-1"/>
    </source>
</evidence>
<dbReference type="AlphaFoldDB" id="H8KQT6"/>
<dbReference type="PANTHER" id="PTHR12151">
    <property type="entry name" value="ELECTRON TRANSPORT PROTIN SCO1/SENC FAMILY MEMBER"/>
    <property type="match status" value="1"/>
</dbReference>